<evidence type="ECO:0000313" key="11">
    <source>
        <dbReference type="EMBL" id="MEE2061067.1"/>
    </source>
</evidence>
<dbReference type="EMBL" id="JAUTXY010000016">
    <property type="protein sequence ID" value="MEE2061067.1"/>
    <property type="molecule type" value="Genomic_DNA"/>
</dbReference>
<dbReference type="RefSeq" id="WP_330136249.1">
    <property type="nucleotide sequence ID" value="NZ_JAUTXY010000016.1"/>
</dbReference>
<evidence type="ECO:0000259" key="9">
    <source>
        <dbReference type="PROSITE" id="PS50893"/>
    </source>
</evidence>
<dbReference type="PROSITE" id="PS00211">
    <property type="entry name" value="ABC_TRANSPORTER_1"/>
    <property type="match status" value="1"/>
</dbReference>
<evidence type="ECO:0000259" key="10">
    <source>
        <dbReference type="PROSITE" id="PS50929"/>
    </source>
</evidence>
<keyword evidence="4" id="KW-1278">Translocase</keyword>
<dbReference type="InterPro" id="IPR017871">
    <property type="entry name" value="ABC_transporter-like_CS"/>
</dbReference>
<evidence type="ECO:0000256" key="6">
    <source>
        <dbReference type="ARBA" id="ARBA00023136"/>
    </source>
</evidence>
<comment type="similarity">
    <text evidence="7">Belongs to the ABC transporter superfamily. Siderophore-Fe(3+) uptake transporter (SIUT) (TC 3.A.1.21) family.</text>
</comment>
<protein>
    <submittedName>
        <fullName evidence="11">ABC transporter ATP-binding protein</fullName>
    </submittedName>
</protein>
<evidence type="ECO:0000256" key="1">
    <source>
        <dbReference type="ARBA" id="ARBA00004429"/>
    </source>
</evidence>
<evidence type="ECO:0000256" key="8">
    <source>
        <dbReference type="SAM" id="Phobius"/>
    </source>
</evidence>
<feature type="transmembrane region" description="Helical" evidence="8">
    <location>
        <begin position="159"/>
        <end position="182"/>
    </location>
</feature>
<evidence type="ECO:0000256" key="2">
    <source>
        <dbReference type="ARBA" id="ARBA00022519"/>
    </source>
</evidence>
<dbReference type="InterPro" id="IPR027417">
    <property type="entry name" value="P-loop_NTPase"/>
</dbReference>
<accession>A0ABU7LHM0</accession>
<evidence type="ECO:0000313" key="12">
    <source>
        <dbReference type="Proteomes" id="UP001336020"/>
    </source>
</evidence>
<feature type="transmembrane region" description="Helical" evidence="8">
    <location>
        <begin position="285"/>
        <end position="310"/>
    </location>
</feature>
<dbReference type="Gene3D" id="3.40.50.300">
    <property type="entry name" value="P-loop containing nucleotide triphosphate hydrolases"/>
    <property type="match status" value="1"/>
</dbReference>
<keyword evidence="2" id="KW-1003">Cell membrane</keyword>
<proteinExistence type="inferred from homology"/>
<keyword evidence="2" id="KW-0997">Cell inner membrane</keyword>
<dbReference type="SUPFAM" id="SSF90123">
    <property type="entry name" value="ABC transporter transmembrane region"/>
    <property type="match status" value="1"/>
</dbReference>
<evidence type="ECO:0000256" key="7">
    <source>
        <dbReference type="ARBA" id="ARBA00023455"/>
    </source>
</evidence>
<organism evidence="11 12">
    <name type="scientific">Rhodococcus artemisiae</name>
    <dbReference type="NCBI Taxonomy" id="714159"/>
    <lineage>
        <taxon>Bacteria</taxon>
        <taxon>Bacillati</taxon>
        <taxon>Actinomycetota</taxon>
        <taxon>Actinomycetes</taxon>
        <taxon>Mycobacteriales</taxon>
        <taxon>Nocardiaceae</taxon>
        <taxon>Rhodococcus</taxon>
    </lineage>
</organism>
<feature type="transmembrane region" description="Helical" evidence="8">
    <location>
        <begin position="30"/>
        <end position="55"/>
    </location>
</feature>
<dbReference type="Pfam" id="PF00005">
    <property type="entry name" value="ABC_tran"/>
    <property type="match status" value="1"/>
</dbReference>
<dbReference type="Pfam" id="PF00664">
    <property type="entry name" value="ABC_membrane"/>
    <property type="match status" value="1"/>
</dbReference>
<dbReference type="PANTHER" id="PTHR24221:SF654">
    <property type="entry name" value="ATP-BINDING CASSETTE SUB-FAMILY B MEMBER 6"/>
    <property type="match status" value="1"/>
</dbReference>
<feature type="domain" description="ABC transporter" evidence="9">
    <location>
        <begin position="331"/>
        <end position="560"/>
    </location>
</feature>
<evidence type="ECO:0000256" key="5">
    <source>
        <dbReference type="ARBA" id="ARBA00022989"/>
    </source>
</evidence>
<dbReference type="PROSITE" id="PS50929">
    <property type="entry name" value="ABC_TM1F"/>
    <property type="match status" value="1"/>
</dbReference>
<keyword evidence="12" id="KW-1185">Reference proteome</keyword>
<feature type="domain" description="ABC transmembrane type-1" evidence="10">
    <location>
        <begin position="32"/>
        <end position="311"/>
    </location>
</feature>
<reference evidence="11 12" key="1">
    <citation type="submission" date="2023-07" db="EMBL/GenBank/DDBJ databases">
        <authorList>
            <person name="Girao M."/>
            <person name="Carvalho M.F."/>
        </authorList>
    </citation>
    <scope>NUCLEOTIDE SEQUENCE [LARGE SCALE GENOMIC DNA]</scope>
    <source>
        <strain evidence="11 12">YIM65754</strain>
    </source>
</reference>
<dbReference type="InterPro" id="IPR039421">
    <property type="entry name" value="Type_1_exporter"/>
</dbReference>
<dbReference type="InterPro" id="IPR003439">
    <property type="entry name" value="ABC_transporter-like_ATP-bd"/>
</dbReference>
<dbReference type="Gene3D" id="1.20.1560.10">
    <property type="entry name" value="ABC transporter type 1, transmembrane domain"/>
    <property type="match status" value="1"/>
</dbReference>
<gene>
    <name evidence="11" type="ORF">Q7514_26430</name>
</gene>
<keyword evidence="11" id="KW-0067">ATP-binding</keyword>
<comment type="caution">
    <text evidence="11">The sequence shown here is derived from an EMBL/GenBank/DDBJ whole genome shotgun (WGS) entry which is preliminary data.</text>
</comment>
<dbReference type="PROSITE" id="PS50893">
    <property type="entry name" value="ABC_TRANSPORTER_2"/>
    <property type="match status" value="1"/>
</dbReference>
<dbReference type="PANTHER" id="PTHR24221">
    <property type="entry name" value="ATP-BINDING CASSETTE SUB-FAMILY B"/>
    <property type="match status" value="1"/>
</dbReference>
<dbReference type="InterPro" id="IPR011527">
    <property type="entry name" value="ABC1_TM_dom"/>
</dbReference>
<sequence>MGNLLDHRPHDSAGSIVKSALTGARRGRQLGLATIGFVVHQACEAAVPILIGVIVDMAIVRSDGASLVLWLGVLGAVFVVLSSSYQRAALGMVRVYGHGEHDLRQLAVRRVLHPRGRIQHRATGDVLSVASSDTFRVAGVAWSITEQAATMAALLSASIALLIISIPLGLGVLVGAIAVLLGMRALASPLEKVGMVEQASVAAASQVATDTMSGLRIVRGLGAEDEVVRRYRIASASSLLGAVAAAKKLITYEAVSRTVSVVYLGALAFAAAWMASHGEITPGQLITVIALAQFLQGALAHIGTFGANWAHKRASARRLHALIAEPFALPVGGQAPARHGSVPLAWAAGDDMVEAVPGQLVGVRVDGAATARAVSARLGMRVPPTPGELYVHGTDALEAGPREYRAVVAAPPHDATVFTGTLRENVTGLTTDAGPGAGHVGWNEDAVRAVALDDVIQHIGSPDVPIGEGGHRLSGGQRQRVLLARALHDPADVIVLDEPTTALDPLTEKHVAEGLRNSGRTIVVITSSPLLLNECHRIIDLTTTFRHAGEIVGARRMEDAR</sequence>
<keyword evidence="5 8" id="KW-1133">Transmembrane helix</keyword>
<keyword evidence="3 8" id="KW-0812">Transmembrane</keyword>
<feature type="transmembrane region" description="Helical" evidence="8">
    <location>
        <begin position="254"/>
        <end position="273"/>
    </location>
</feature>
<keyword evidence="11" id="KW-0547">Nucleotide-binding</keyword>
<evidence type="ECO:0000256" key="3">
    <source>
        <dbReference type="ARBA" id="ARBA00022692"/>
    </source>
</evidence>
<feature type="transmembrane region" description="Helical" evidence="8">
    <location>
        <begin position="67"/>
        <end position="85"/>
    </location>
</feature>
<dbReference type="SUPFAM" id="SSF52540">
    <property type="entry name" value="P-loop containing nucleoside triphosphate hydrolases"/>
    <property type="match status" value="1"/>
</dbReference>
<name>A0ABU7LHM0_9NOCA</name>
<dbReference type="Proteomes" id="UP001336020">
    <property type="component" value="Unassembled WGS sequence"/>
</dbReference>
<dbReference type="InterPro" id="IPR036640">
    <property type="entry name" value="ABC1_TM_sf"/>
</dbReference>
<dbReference type="GO" id="GO:0005524">
    <property type="term" value="F:ATP binding"/>
    <property type="evidence" value="ECO:0007669"/>
    <property type="project" value="UniProtKB-KW"/>
</dbReference>
<evidence type="ECO:0000256" key="4">
    <source>
        <dbReference type="ARBA" id="ARBA00022967"/>
    </source>
</evidence>
<comment type="subcellular location">
    <subcellularLocation>
        <location evidence="1">Cell inner membrane</location>
        <topology evidence="1">Multi-pass membrane protein</topology>
    </subcellularLocation>
</comment>
<keyword evidence="6 8" id="KW-0472">Membrane</keyword>